<dbReference type="GO" id="GO:0008170">
    <property type="term" value="F:N-methyltransferase activity"/>
    <property type="evidence" value="ECO:0007669"/>
    <property type="project" value="UniProtKB-ARBA"/>
</dbReference>
<dbReference type="Gene3D" id="6.10.140.2220">
    <property type="match status" value="1"/>
</dbReference>
<evidence type="ECO:0000256" key="11">
    <source>
        <dbReference type="ARBA" id="ARBA00048985"/>
    </source>
</evidence>
<feature type="domain" description="SET" evidence="16">
    <location>
        <begin position="230"/>
        <end position="503"/>
    </location>
</feature>
<evidence type="ECO:0000256" key="15">
    <source>
        <dbReference type="PROSITE-ProRule" id="PRU00134"/>
    </source>
</evidence>
<dbReference type="PANTHER" id="PTHR46165">
    <property type="entry name" value="SET AND MYND DOMAIN-CONTAINING PROTEIN 4"/>
    <property type="match status" value="1"/>
</dbReference>
<dbReference type="SMART" id="SM00028">
    <property type="entry name" value="TPR"/>
    <property type="match status" value="3"/>
</dbReference>
<evidence type="ECO:0000256" key="13">
    <source>
        <dbReference type="ARBA" id="ARBA00093635"/>
    </source>
</evidence>
<evidence type="ECO:0000256" key="1">
    <source>
        <dbReference type="ARBA" id="ARBA00004123"/>
    </source>
</evidence>
<dbReference type="GO" id="GO:0008270">
    <property type="term" value="F:zinc ion binding"/>
    <property type="evidence" value="ECO:0007669"/>
    <property type="project" value="UniProtKB-KW"/>
</dbReference>
<keyword evidence="10" id="KW-0539">Nucleus</keyword>
<comment type="catalytic activity">
    <reaction evidence="11">
        <text>L-lysyl-[protein] + S-adenosyl-L-methionine = N(6)-methyl-L-lysyl-[protein] + S-adenosyl-L-homocysteine + H(+)</text>
        <dbReference type="Rhea" id="RHEA:51736"/>
        <dbReference type="Rhea" id="RHEA-COMP:9752"/>
        <dbReference type="Rhea" id="RHEA-COMP:13053"/>
        <dbReference type="ChEBI" id="CHEBI:15378"/>
        <dbReference type="ChEBI" id="CHEBI:29969"/>
        <dbReference type="ChEBI" id="CHEBI:57856"/>
        <dbReference type="ChEBI" id="CHEBI:59789"/>
        <dbReference type="ChEBI" id="CHEBI:61929"/>
    </reaction>
</comment>
<dbReference type="GO" id="GO:0008276">
    <property type="term" value="F:protein methyltransferase activity"/>
    <property type="evidence" value="ECO:0007669"/>
    <property type="project" value="UniProtKB-ARBA"/>
</dbReference>
<evidence type="ECO:0000256" key="3">
    <source>
        <dbReference type="ARBA" id="ARBA00022490"/>
    </source>
</evidence>
<dbReference type="GO" id="GO:0032259">
    <property type="term" value="P:methylation"/>
    <property type="evidence" value="ECO:0007669"/>
    <property type="project" value="UniProtKB-KW"/>
</dbReference>
<dbReference type="Pfam" id="PF01753">
    <property type="entry name" value="zf-MYND"/>
    <property type="match status" value="1"/>
</dbReference>
<dbReference type="PANTHER" id="PTHR46165:SF2">
    <property type="entry name" value="SET AND MYND DOMAIN-CONTAINING PROTEIN 4"/>
    <property type="match status" value="1"/>
</dbReference>
<dbReference type="InterPro" id="IPR052097">
    <property type="entry name" value="SET-MYND_domain_protein"/>
</dbReference>
<keyword evidence="5" id="KW-0808">Transferase</keyword>
<organism evidence="18 19">
    <name type="scientific">Diploptera punctata</name>
    <name type="common">Pacific beetle cockroach</name>
    <dbReference type="NCBI Taxonomy" id="6984"/>
    <lineage>
        <taxon>Eukaryota</taxon>
        <taxon>Metazoa</taxon>
        <taxon>Ecdysozoa</taxon>
        <taxon>Arthropoda</taxon>
        <taxon>Hexapoda</taxon>
        <taxon>Insecta</taxon>
        <taxon>Pterygota</taxon>
        <taxon>Neoptera</taxon>
        <taxon>Polyneoptera</taxon>
        <taxon>Dictyoptera</taxon>
        <taxon>Blattodea</taxon>
        <taxon>Blaberoidea</taxon>
        <taxon>Blaberidae</taxon>
        <taxon>Diplopterinae</taxon>
        <taxon>Diploptera</taxon>
    </lineage>
</organism>
<dbReference type="SUPFAM" id="SSF144232">
    <property type="entry name" value="HIT/MYND zinc finger-like"/>
    <property type="match status" value="1"/>
</dbReference>
<keyword evidence="9" id="KW-0862">Zinc</keyword>
<dbReference type="InterPro" id="IPR019734">
    <property type="entry name" value="TPR_rpt"/>
</dbReference>
<accession>A0AAD8EJ97</accession>
<dbReference type="SUPFAM" id="SSF82199">
    <property type="entry name" value="SET domain"/>
    <property type="match status" value="1"/>
</dbReference>
<evidence type="ECO:0000256" key="4">
    <source>
        <dbReference type="ARBA" id="ARBA00022603"/>
    </source>
</evidence>
<dbReference type="AlphaFoldDB" id="A0AAD8EJ97"/>
<evidence type="ECO:0000256" key="10">
    <source>
        <dbReference type="ARBA" id="ARBA00023242"/>
    </source>
</evidence>
<dbReference type="InterPro" id="IPR002893">
    <property type="entry name" value="Znf_MYND"/>
</dbReference>
<keyword evidence="8 15" id="KW-0863">Zinc-finger</keyword>
<gene>
    <name evidence="18" type="ORF">L9F63_001501</name>
</gene>
<evidence type="ECO:0000256" key="7">
    <source>
        <dbReference type="ARBA" id="ARBA00022723"/>
    </source>
</evidence>
<dbReference type="Gene3D" id="1.25.40.10">
    <property type="entry name" value="Tetratricopeptide repeat domain"/>
    <property type="match status" value="1"/>
</dbReference>
<feature type="domain" description="MYND-type" evidence="17">
    <location>
        <begin position="275"/>
        <end position="314"/>
    </location>
</feature>
<evidence type="ECO:0000313" key="19">
    <source>
        <dbReference type="Proteomes" id="UP001233999"/>
    </source>
</evidence>
<evidence type="ECO:0000259" key="16">
    <source>
        <dbReference type="PROSITE" id="PS50280"/>
    </source>
</evidence>
<evidence type="ECO:0000256" key="12">
    <source>
        <dbReference type="ARBA" id="ARBA00093423"/>
    </source>
</evidence>
<dbReference type="InterPro" id="IPR044421">
    <property type="entry name" value="SMYD4_SET"/>
</dbReference>
<keyword evidence="19" id="KW-1185">Reference proteome</keyword>
<dbReference type="PROSITE" id="PS50865">
    <property type="entry name" value="ZF_MYND_2"/>
    <property type="match status" value="1"/>
</dbReference>
<evidence type="ECO:0000256" key="6">
    <source>
        <dbReference type="ARBA" id="ARBA00022691"/>
    </source>
</evidence>
<reference evidence="18" key="2">
    <citation type="submission" date="2023-05" db="EMBL/GenBank/DDBJ databases">
        <authorList>
            <person name="Fouks B."/>
        </authorList>
    </citation>
    <scope>NUCLEOTIDE SEQUENCE</scope>
    <source>
        <strain evidence="18">Stay&amp;Tobe</strain>
        <tissue evidence="18">Testes</tissue>
    </source>
</reference>
<dbReference type="EMBL" id="JASPKZ010003851">
    <property type="protein sequence ID" value="KAJ9591989.1"/>
    <property type="molecule type" value="Genomic_DNA"/>
</dbReference>
<keyword evidence="6" id="KW-0949">S-adenosyl-L-methionine</keyword>
<keyword evidence="3" id="KW-0963">Cytoplasm</keyword>
<dbReference type="Pfam" id="PF00856">
    <property type="entry name" value="SET"/>
    <property type="match status" value="1"/>
</dbReference>
<reference evidence="18" key="1">
    <citation type="journal article" date="2023" name="IScience">
        <title>Live-bearing cockroach genome reveals convergent evolutionary mechanisms linked to viviparity in insects and beyond.</title>
        <authorList>
            <person name="Fouks B."/>
            <person name="Harrison M.C."/>
            <person name="Mikhailova A.A."/>
            <person name="Marchal E."/>
            <person name="English S."/>
            <person name="Carruthers M."/>
            <person name="Jennings E.C."/>
            <person name="Chiamaka E.L."/>
            <person name="Frigard R.A."/>
            <person name="Pippel M."/>
            <person name="Attardo G.M."/>
            <person name="Benoit J.B."/>
            <person name="Bornberg-Bauer E."/>
            <person name="Tobe S.S."/>
        </authorList>
    </citation>
    <scope>NUCLEOTIDE SEQUENCE</scope>
    <source>
        <strain evidence="18">Stay&amp;Tobe</strain>
    </source>
</reference>
<dbReference type="GO" id="GO:0008757">
    <property type="term" value="F:S-adenosylmethionine-dependent methyltransferase activity"/>
    <property type="evidence" value="ECO:0007669"/>
    <property type="project" value="UniProtKB-ARBA"/>
</dbReference>
<dbReference type="InterPro" id="IPR001214">
    <property type="entry name" value="SET_dom"/>
</dbReference>
<dbReference type="GO" id="GO:0005634">
    <property type="term" value="C:nucleus"/>
    <property type="evidence" value="ECO:0007669"/>
    <property type="project" value="UniProtKB-SubCell"/>
</dbReference>
<comment type="subcellular location">
    <subcellularLocation>
        <location evidence="2">Cytoplasm</location>
    </subcellularLocation>
    <subcellularLocation>
        <location evidence="1">Nucleus</location>
    </subcellularLocation>
</comment>
<evidence type="ECO:0000259" key="17">
    <source>
        <dbReference type="PROSITE" id="PS50865"/>
    </source>
</evidence>
<proteinExistence type="predicted"/>
<evidence type="ECO:0000313" key="18">
    <source>
        <dbReference type="EMBL" id="KAJ9591989.1"/>
    </source>
</evidence>
<dbReference type="SMART" id="SM00317">
    <property type="entry name" value="SET"/>
    <property type="match status" value="1"/>
</dbReference>
<evidence type="ECO:0000256" key="14">
    <source>
        <dbReference type="ARBA" id="ARBA00093680"/>
    </source>
</evidence>
<dbReference type="Proteomes" id="UP001233999">
    <property type="component" value="Unassembled WGS sequence"/>
</dbReference>
<evidence type="ECO:0000256" key="8">
    <source>
        <dbReference type="ARBA" id="ARBA00022771"/>
    </source>
</evidence>
<protein>
    <recommendedName>
        <fullName evidence="13">Protein-lysine N-methyltransferase SMYD4</fullName>
    </recommendedName>
    <alternativeName>
        <fullName evidence="14">SET and MYND domain-containing protein 4</fullName>
    </alternativeName>
</protein>
<name>A0AAD8EJ97_DIPPU</name>
<dbReference type="GO" id="GO:0005737">
    <property type="term" value="C:cytoplasm"/>
    <property type="evidence" value="ECO:0007669"/>
    <property type="project" value="UniProtKB-SubCell"/>
</dbReference>
<evidence type="ECO:0000256" key="9">
    <source>
        <dbReference type="ARBA" id="ARBA00022833"/>
    </source>
</evidence>
<keyword evidence="7" id="KW-0479">Metal-binding</keyword>
<comment type="function">
    <text evidence="12">Protein-lysine N-methyltransferase. Monomethylates PRMT5, modulating its transcriptional activity. May also act as a histone methyltransferase. Plays a critical role in cardiac development. Acts as a key epigenetic regulator of gene expression during cardiac development via its dual activities as a methyltransferase and negative regulator of HDAC1.</text>
</comment>
<dbReference type="PROSITE" id="PS50280">
    <property type="entry name" value="SET"/>
    <property type="match status" value="1"/>
</dbReference>
<sequence>MNSIEEIYDHLMTSLQESILESFSEITRNSDRVKFVTDLLRQKELLPTSSDKILKSKSLNECRQLKNDGNRAFIKKDDKKALVLYTKSIAAAPIPTDSPNNEANDALGIAFANRSAVLFSMRNYEKCLQDISQALKYNYPDKFLFKIYERQGRCFQNLGKRKEAVESINNALKSLSSAELTQEKRKRLERELQILLNCFQGSRMSTNPVKEPQIITMSCNQNDALPGASDCVEVKYFPGMGRGLSAARDIQPGEVLIVEKPYASHLFLKKFDTHCYNCLQRSEAMLPCFYCSNVMFCSEECRTASWNKNHFIDCGLLPTLEKLDITIGSFVALRIVIMVCKTRDMKELLASLKIEENLGKRNETQLFSSDYYHVYWLEGHAQDRSNIDVFRRSFQSAYILHCLETMSDFFSGIDVNEYKYEVGGLLLQHRQNLPCTLHQVSEMMDITSRWEDVGIGSALCSVASLMNHSCDQNAICTSHMGDTLVVRAITPIAAGQQIFDTYGSHYSMHMKAQRQLNLRSQYYFSCQCVPCSENWPPLGLLGIRSQATFICNKCKEVLPAHAWKRTIKCGNCKKWHNIVETRTKIEKSSTEFYRYILQIERREDGTNWHELAQKLIQHLMIFHENVKKPWSDYIDCQEAIAECFRMTGNCYKSGSPSED</sequence>
<comment type="caution">
    <text evidence="18">The sequence shown here is derived from an EMBL/GenBank/DDBJ whole genome shotgun (WGS) entry which is preliminary data.</text>
</comment>
<dbReference type="GO" id="GO:0042826">
    <property type="term" value="F:histone deacetylase binding"/>
    <property type="evidence" value="ECO:0007669"/>
    <property type="project" value="TreeGrafter"/>
</dbReference>
<keyword evidence="4" id="KW-0489">Methyltransferase</keyword>
<evidence type="ECO:0000256" key="5">
    <source>
        <dbReference type="ARBA" id="ARBA00022679"/>
    </source>
</evidence>
<dbReference type="InterPro" id="IPR011990">
    <property type="entry name" value="TPR-like_helical_dom_sf"/>
</dbReference>
<dbReference type="Gene3D" id="1.10.220.160">
    <property type="match status" value="1"/>
</dbReference>
<dbReference type="SUPFAM" id="SSF48452">
    <property type="entry name" value="TPR-like"/>
    <property type="match status" value="1"/>
</dbReference>
<dbReference type="CDD" id="cd10536">
    <property type="entry name" value="SET_SMYD4"/>
    <property type="match status" value="1"/>
</dbReference>
<dbReference type="InterPro" id="IPR046341">
    <property type="entry name" value="SET_dom_sf"/>
</dbReference>
<evidence type="ECO:0000256" key="2">
    <source>
        <dbReference type="ARBA" id="ARBA00004496"/>
    </source>
</evidence>
<dbReference type="Gene3D" id="2.170.270.10">
    <property type="entry name" value="SET domain"/>
    <property type="match status" value="1"/>
</dbReference>